<keyword evidence="1" id="KW-0830">Ubiquinone</keyword>
<sequence length="65" mass="6943">MGSGDYTTSFSLSTESSNVVGGIPTSFLYWWSSSGMVGGGVLRLSGSSGEFDEGQKNQGHKWKFK</sequence>
<comment type="caution">
    <text evidence="1">The sequence shown here is derived from an EMBL/GenBank/DDBJ whole genome shotgun (WGS) entry which is preliminary data.</text>
</comment>
<reference evidence="2" key="2">
    <citation type="submission" date="2019-10" db="EMBL/GenBank/DDBJ databases">
        <title>A de novo genome assembly of a pear dwarfing rootstock.</title>
        <authorList>
            <person name="Wang F."/>
            <person name="Wang J."/>
            <person name="Li S."/>
            <person name="Zhang Y."/>
            <person name="Fang M."/>
            <person name="Ma L."/>
            <person name="Zhao Y."/>
            <person name="Jiang S."/>
        </authorList>
    </citation>
    <scope>NUCLEOTIDE SEQUENCE [LARGE SCALE GENOMIC DNA]</scope>
</reference>
<evidence type="ECO:0000313" key="2">
    <source>
        <dbReference type="Proteomes" id="UP000327157"/>
    </source>
</evidence>
<evidence type="ECO:0000313" key="1">
    <source>
        <dbReference type="EMBL" id="KAB2626072.1"/>
    </source>
</evidence>
<protein>
    <submittedName>
        <fullName evidence="1">Succinate dehydrogenase [ubiquinone] iron-sulfur subunit 3</fullName>
    </submittedName>
</protein>
<dbReference type="AlphaFoldDB" id="A0A5N5HIW9"/>
<proteinExistence type="predicted"/>
<reference evidence="1 2" key="3">
    <citation type="submission" date="2019-11" db="EMBL/GenBank/DDBJ databases">
        <title>A de novo genome assembly of a pear dwarfing rootstock.</title>
        <authorList>
            <person name="Wang F."/>
            <person name="Wang J."/>
            <person name="Li S."/>
            <person name="Zhang Y."/>
            <person name="Fang M."/>
            <person name="Ma L."/>
            <person name="Zhao Y."/>
            <person name="Jiang S."/>
        </authorList>
    </citation>
    <scope>NUCLEOTIDE SEQUENCE [LARGE SCALE GENOMIC DNA]</scope>
    <source>
        <strain evidence="1">S2</strain>
        <tissue evidence="1">Leaf</tissue>
    </source>
</reference>
<keyword evidence="2" id="KW-1185">Reference proteome</keyword>
<dbReference type="Proteomes" id="UP000327157">
    <property type="component" value="Chromosome 16"/>
</dbReference>
<organism evidence="1 2">
    <name type="scientific">Pyrus ussuriensis x Pyrus communis</name>
    <dbReference type="NCBI Taxonomy" id="2448454"/>
    <lineage>
        <taxon>Eukaryota</taxon>
        <taxon>Viridiplantae</taxon>
        <taxon>Streptophyta</taxon>
        <taxon>Embryophyta</taxon>
        <taxon>Tracheophyta</taxon>
        <taxon>Spermatophyta</taxon>
        <taxon>Magnoliopsida</taxon>
        <taxon>eudicotyledons</taxon>
        <taxon>Gunneridae</taxon>
        <taxon>Pentapetalae</taxon>
        <taxon>rosids</taxon>
        <taxon>fabids</taxon>
        <taxon>Rosales</taxon>
        <taxon>Rosaceae</taxon>
        <taxon>Amygdaloideae</taxon>
        <taxon>Maleae</taxon>
        <taxon>Pyrus</taxon>
    </lineage>
</organism>
<gene>
    <name evidence="1" type="ORF">D8674_017732</name>
</gene>
<reference evidence="1 2" key="1">
    <citation type="submission" date="2019-09" db="EMBL/GenBank/DDBJ databases">
        <authorList>
            <person name="Ou C."/>
        </authorList>
    </citation>
    <scope>NUCLEOTIDE SEQUENCE [LARGE SCALE GENOMIC DNA]</scope>
    <source>
        <strain evidence="1">S2</strain>
        <tissue evidence="1">Leaf</tissue>
    </source>
</reference>
<name>A0A5N5HIW9_9ROSA</name>
<accession>A0A5N5HIW9</accession>
<dbReference type="EMBL" id="SMOL01000160">
    <property type="protein sequence ID" value="KAB2626072.1"/>
    <property type="molecule type" value="Genomic_DNA"/>
</dbReference>